<dbReference type="CDD" id="cd00051">
    <property type="entry name" value="EFh"/>
    <property type="match status" value="1"/>
</dbReference>
<dbReference type="Pfam" id="PF00071">
    <property type="entry name" value="Ras"/>
    <property type="match status" value="1"/>
</dbReference>
<dbReference type="InterPro" id="IPR050227">
    <property type="entry name" value="Rab"/>
</dbReference>
<name>A0ABM1SAC6_LIMPO</name>
<keyword evidence="2" id="KW-0106">Calcium</keyword>
<feature type="region of interest" description="Disordered" evidence="5">
    <location>
        <begin position="451"/>
        <end position="503"/>
    </location>
</feature>
<feature type="compositionally biased region" description="Basic and acidic residues" evidence="5">
    <location>
        <begin position="470"/>
        <end position="485"/>
    </location>
</feature>
<dbReference type="InterPro" id="IPR002048">
    <property type="entry name" value="EF_hand_dom"/>
</dbReference>
<dbReference type="PROSITE" id="PS51420">
    <property type="entry name" value="RHO"/>
    <property type="match status" value="1"/>
</dbReference>
<keyword evidence="1" id="KW-0547">Nucleotide-binding</keyword>
<feature type="compositionally biased region" description="Basic and acidic residues" evidence="5">
    <location>
        <begin position="492"/>
        <end position="503"/>
    </location>
</feature>
<keyword evidence="4" id="KW-0175">Coiled coil</keyword>
<dbReference type="SUPFAM" id="SSF52540">
    <property type="entry name" value="P-loop containing nucleoside triphosphate hydrolases"/>
    <property type="match status" value="1"/>
</dbReference>
<keyword evidence="7" id="KW-1185">Reference proteome</keyword>
<dbReference type="PROSITE" id="PS00018">
    <property type="entry name" value="EF_HAND_1"/>
    <property type="match status" value="1"/>
</dbReference>
<dbReference type="InterPro" id="IPR027417">
    <property type="entry name" value="P-loop_NTPase"/>
</dbReference>
<dbReference type="Gene3D" id="1.10.238.10">
    <property type="entry name" value="EF-hand"/>
    <property type="match status" value="1"/>
</dbReference>
<dbReference type="SUPFAM" id="SSF47473">
    <property type="entry name" value="EF-hand"/>
    <property type="match status" value="1"/>
</dbReference>
<feature type="compositionally biased region" description="Polar residues" evidence="5">
    <location>
        <begin position="451"/>
        <end position="462"/>
    </location>
</feature>
<dbReference type="CDD" id="cd00154">
    <property type="entry name" value="Rab"/>
    <property type="match status" value="1"/>
</dbReference>
<dbReference type="SMART" id="SM00054">
    <property type="entry name" value="EFh"/>
    <property type="match status" value="2"/>
</dbReference>
<evidence type="ECO:0000256" key="2">
    <source>
        <dbReference type="ARBA" id="ARBA00022837"/>
    </source>
</evidence>
<feature type="region of interest" description="Disordered" evidence="5">
    <location>
        <begin position="386"/>
        <end position="411"/>
    </location>
</feature>
<feature type="coiled-coil region" evidence="4">
    <location>
        <begin position="152"/>
        <end position="215"/>
    </location>
</feature>
<feature type="coiled-coil region" evidence="4">
    <location>
        <begin position="273"/>
        <end position="329"/>
    </location>
</feature>
<dbReference type="SMART" id="SM00177">
    <property type="entry name" value="ARF"/>
    <property type="match status" value="1"/>
</dbReference>
<evidence type="ECO:0000256" key="1">
    <source>
        <dbReference type="ARBA" id="ARBA00022741"/>
    </source>
</evidence>
<dbReference type="GeneID" id="106458607"/>
<reference evidence="8" key="1">
    <citation type="submission" date="2025-08" db="UniProtKB">
        <authorList>
            <consortium name="RefSeq"/>
        </authorList>
    </citation>
    <scope>IDENTIFICATION</scope>
    <source>
        <tissue evidence="8">Muscle</tissue>
    </source>
</reference>
<dbReference type="SMART" id="SM00174">
    <property type="entry name" value="RHO"/>
    <property type="match status" value="1"/>
</dbReference>
<gene>
    <name evidence="8" type="primary">LOC106458607</name>
</gene>
<dbReference type="PROSITE" id="PS51419">
    <property type="entry name" value="RAB"/>
    <property type="match status" value="1"/>
</dbReference>
<dbReference type="InterPro" id="IPR005225">
    <property type="entry name" value="Small_GTP-bd"/>
</dbReference>
<dbReference type="SMART" id="SM00175">
    <property type="entry name" value="RAB"/>
    <property type="match status" value="1"/>
</dbReference>
<protein>
    <submittedName>
        <fullName evidence="8">Ras and EF-hand domain-containing protein-like</fullName>
    </submittedName>
</protein>
<dbReference type="Proteomes" id="UP000694941">
    <property type="component" value="Unplaced"/>
</dbReference>
<dbReference type="PROSITE" id="PS51421">
    <property type="entry name" value="RAS"/>
    <property type="match status" value="1"/>
</dbReference>
<organism evidence="7 8">
    <name type="scientific">Limulus polyphemus</name>
    <name type="common">Atlantic horseshoe crab</name>
    <dbReference type="NCBI Taxonomy" id="6850"/>
    <lineage>
        <taxon>Eukaryota</taxon>
        <taxon>Metazoa</taxon>
        <taxon>Ecdysozoa</taxon>
        <taxon>Arthropoda</taxon>
        <taxon>Chelicerata</taxon>
        <taxon>Merostomata</taxon>
        <taxon>Xiphosura</taxon>
        <taxon>Limulidae</taxon>
        <taxon>Limulus</taxon>
    </lineage>
</organism>
<dbReference type="SMART" id="SM00176">
    <property type="entry name" value="RAN"/>
    <property type="match status" value="1"/>
</dbReference>
<dbReference type="RefSeq" id="XP_022240581.1">
    <property type="nucleotide sequence ID" value="XM_022384873.1"/>
</dbReference>
<accession>A0ABM1SAC6</accession>
<evidence type="ECO:0000313" key="8">
    <source>
        <dbReference type="RefSeq" id="XP_022240581.1"/>
    </source>
</evidence>
<feature type="domain" description="EF-hand" evidence="6">
    <location>
        <begin position="46"/>
        <end position="81"/>
    </location>
</feature>
<dbReference type="PRINTS" id="PR00449">
    <property type="entry name" value="RASTRNSFRMNG"/>
</dbReference>
<feature type="compositionally biased region" description="Polar residues" evidence="5">
    <location>
        <begin position="387"/>
        <end position="399"/>
    </location>
</feature>
<sequence>MAEEPKNELREVLVQKAFELFNVCDKEEKGFITKRDMQRLRGDLPLTPDQLEEVFDTLDEDHNGYLTLEEFTDGFGMFLGFDTQPQSKKDKNMEEDYESFKTSNTTIEEEDENEEEQFQGLIDQLGAQNLFSDEDYIRQLWNHLRKDDSSMLSNFEEFLSKVSKELKNVQNQYTSLETTLKNRTNLHDEHVKNLYEEMEQQMKAEKDQLLLEEKNREKPSLCLLRSSWSCLFFEFNSFSNSSLIHRWHNSHALFMEQQLLELNTTDVVAKQENVKLQKERDVLEKRLEESEQMVIEMQNQLDYLRQQNLEEKRKRAKNVNKHLLDKKDEVVLKTGQSYDEPDGEKLSEIIEHEKYLTTEKLQETIAPPTLGSRKFLKKQGSVMSDYINDNDSSNLSSPRSPLGEVRANSPSEIEDDFEVDDFYFENNPEVSKENLIQNNLNLRVPAKNINTTAIRPSRGSTSENEDESMSSEHEITSLPMKPERRLYKRRQPKDNSYCEKSLKSTQESIREKTFIHNNLDQERKQALWKVKYVVYPAAISETQATEGRDNWKVKRTFSPVLDGQGICYSSPDHEETWKTKRNLNHALTSSDLPETEEKGHWKVKLFLFPATMVTLKLPEEEQSEDEETLPEEASPERIFKIVFIGDSGVGKSSFIHRFCHNTFKATFSATIGVDFQVKSINVDGRVVALQLWDTAGQERFRSITKQYFRKADGVIIMYDVTSEMSFKSVRSWISSVQEGADDKIVLVLIGNKTDLCEKEDDRVIQIKDGSRLAEEFDALFYETSAKSGIGVENAIRGMSSLLRAREDEELERVLRLQEDAKKKKCC</sequence>
<dbReference type="InterPro" id="IPR018247">
    <property type="entry name" value="EF_Hand_1_Ca_BS"/>
</dbReference>
<dbReference type="PANTHER" id="PTHR47977">
    <property type="entry name" value="RAS-RELATED PROTEIN RAB"/>
    <property type="match status" value="1"/>
</dbReference>
<dbReference type="InterPro" id="IPR011992">
    <property type="entry name" value="EF-hand-dom_pair"/>
</dbReference>
<evidence type="ECO:0000256" key="5">
    <source>
        <dbReference type="SAM" id="MobiDB-lite"/>
    </source>
</evidence>
<evidence type="ECO:0000256" key="3">
    <source>
        <dbReference type="ARBA" id="ARBA00023134"/>
    </source>
</evidence>
<dbReference type="NCBIfam" id="TIGR00231">
    <property type="entry name" value="small_GTP"/>
    <property type="match status" value="1"/>
</dbReference>
<evidence type="ECO:0000256" key="4">
    <source>
        <dbReference type="SAM" id="Coils"/>
    </source>
</evidence>
<dbReference type="SMART" id="SM00173">
    <property type="entry name" value="RAS"/>
    <property type="match status" value="1"/>
</dbReference>
<dbReference type="PROSITE" id="PS50222">
    <property type="entry name" value="EF_HAND_2"/>
    <property type="match status" value="1"/>
</dbReference>
<evidence type="ECO:0000259" key="6">
    <source>
        <dbReference type="PROSITE" id="PS50222"/>
    </source>
</evidence>
<dbReference type="Pfam" id="PF13499">
    <property type="entry name" value="EF-hand_7"/>
    <property type="match status" value="1"/>
</dbReference>
<keyword evidence="3" id="KW-0342">GTP-binding</keyword>
<dbReference type="Gene3D" id="3.40.50.300">
    <property type="entry name" value="P-loop containing nucleotide triphosphate hydrolases"/>
    <property type="match status" value="1"/>
</dbReference>
<evidence type="ECO:0000313" key="7">
    <source>
        <dbReference type="Proteomes" id="UP000694941"/>
    </source>
</evidence>
<dbReference type="InterPro" id="IPR001806">
    <property type="entry name" value="Small_GTPase"/>
</dbReference>
<proteinExistence type="predicted"/>